<dbReference type="SUPFAM" id="SSF52518">
    <property type="entry name" value="Thiamin diphosphate-binding fold (THDP-binding)"/>
    <property type="match status" value="1"/>
</dbReference>
<reference evidence="2 3" key="1">
    <citation type="submission" date="2023-01" db="EMBL/GenBank/DDBJ databases">
        <title>Cultivation and genomic characterization of new, ubiquitous marine nitrite-oxidizing bacteria from the Nitrospirales.</title>
        <authorList>
            <person name="Mueller A.J."/>
            <person name="Daebeler A."/>
            <person name="Herbold C.W."/>
            <person name="Kirkegaard R.H."/>
            <person name="Daims H."/>
        </authorList>
    </citation>
    <scope>NUCLEOTIDE SEQUENCE [LARGE SCALE GENOMIC DNA]</scope>
    <source>
        <strain evidence="2 3">DK</strain>
    </source>
</reference>
<dbReference type="Pfam" id="PF00456">
    <property type="entry name" value="Transketolase_N"/>
    <property type="match status" value="1"/>
</dbReference>
<protein>
    <submittedName>
        <fullName evidence="2">Transketolase</fullName>
    </submittedName>
</protein>
<accession>A0AA96GJ07</accession>
<dbReference type="RefSeq" id="WP_312746811.1">
    <property type="nucleotide sequence ID" value="NZ_CP116968.1"/>
</dbReference>
<dbReference type="EMBL" id="CP116968">
    <property type="protein sequence ID" value="WNM62826.1"/>
    <property type="molecule type" value="Genomic_DNA"/>
</dbReference>
<keyword evidence="3" id="KW-1185">Reference proteome</keyword>
<proteinExistence type="predicted"/>
<evidence type="ECO:0000313" key="3">
    <source>
        <dbReference type="Proteomes" id="UP001302494"/>
    </source>
</evidence>
<evidence type="ECO:0000259" key="1">
    <source>
        <dbReference type="Pfam" id="PF00456"/>
    </source>
</evidence>
<dbReference type="AlphaFoldDB" id="A0AA96GJ07"/>
<sequence length="288" mass="31306">MNVQALENKAAELRLHILRAALKAGKGHVPPAFSWVEIGVALFYGGHLNLRPHDPKWENRDRFILSKGHGCLTLYAMLADLGFFPKTELDNFCGPGSLLAGHPDTQIPGVEGISGSLGHGLGLSAGLALGAKLHSYPWKVVTVMGDGECQEGSVWEAAMFASHHQLHNLVAIIDRNGLGATNYTEKNVALEPFVSKWKAFGWEVVSINGHSFQEINKVLEGFRQRSSLKPLMILAQTVKGKGVSFMEASVDWHHRIPKGEEVEEAIRQLMGTISSFGSAVTMELAHGA</sequence>
<dbReference type="Gene3D" id="3.40.50.970">
    <property type="match status" value="1"/>
</dbReference>
<dbReference type="InterPro" id="IPR029061">
    <property type="entry name" value="THDP-binding"/>
</dbReference>
<dbReference type="KEGG" id="nneo:PQG83_03495"/>
<gene>
    <name evidence="2" type="ORF">PQG83_03495</name>
</gene>
<name>A0AA96GJ07_9BACT</name>
<organism evidence="2 3">
    <name type="scientific">Candidatus Nitrospira neomarina</name>
    <dbReference type="NCBI Taxonomy" id="3020899"/>
    <lineage>
        <taxon>Bacteria</taxon>
        <taxon>Pseudomonadati</taxon>
        <taxon>Nitrospirota</taxon>
        <taxon>Nitrospiria</taxon>
        <taxon>Nitrospirales</taxon>
        <taxon>Nitrospiraceae</taxon>
        <taxon>Nitrospira</taxon>
    </lineage>
</organism>
<dbReference type="Proteomes" id="UP001302494">
    <property type="component" value="Chromosome"/>
</dbReference>
<dbReference type="CDD" id="cd02012">
    <property type="entry name" value="TPP_TK"/>
    <property type="match status" value="1"/>
</dbReference>
<dbReference type="PANTHER" id="PTHR47514">
    <property type="entry name" value="TRANSKETOLASE N-TERMINAL SECTION-RELATED"/>
    <property type="match status" value="1"/>
</dbReference>
<feature type="domain" description="Transketolase N-terminal" evidence="1">
    <location>
        <begin position="12"/>
        <end position="271"/>
    </location>
</feature>
<dbReference type="InterPro" id="IPR005474">
    <property type="entry name" value="Transketolase_N"/>
</dbReference>
<dbReference type="PANTHER" id="PTHR47514:SF2">
    <property type="entry name" value="TRANSKETOLASE"/>
    <property type="match status" value="1"/>
</dbReference>
<evidence type="ECO:0000313" key="2">
    <source>
        <dbReference type="EMBL" id="WNM62826.1"/>
    </source>
</evidence>